<reference evidence="1 2" key="1">
    <citation type="submission" date="2022-01" db="EMBL/GenBank/DDBJ databases">
        <title>A chromosomal length assembly of Cordylochernes scorpioides.</title>
        <authorList>
            <person name="Zeh D."/>
            <person name="Zeh J."/>
        </authorList>
    </citation>
    <scope>NUCLEOTIDE SEQUENCE [LARGE SCALE GENOMIC DNA]</scope>
    <source>
        <strain evidence="1">IN4F17</strain>
        <tissue evidence="1">Whole Body</tissue>
    </source>
</reference>
<evidence type="ECO:0000313" key="1">
    <source>
        <dbReference type="EMBL" id="UYV81568.1"/>
    </source>
</evidence>
<proteinExistence type="predicted"/>
<name>A0ABY6LNZ0_9ARAC</name>
<gene>
    <name evidence="1" type="ORF">LAZ67_20001556</name>
</gene>
<keyword evidence="2" id="KW-1185">Reference proteome</keyword>
<sequence>MNGIEEAAWSGFKAVVQGFSGNRRNDDYKELVQYMLKGYEALSVNMSIKVHYLHSHPDKFPDNLGAYSDGQGERFHQDMKVVEERYQGVWDCHMMADYC</sequence>
<dbReference type="PANTHER" id="PTHR46114:SF1">
    <property type="entry name" value="ZAD DOMAIN-CONTAINING PROTEIN"/>
    <property type="match status" value="1"/>
</dbReference>
<dbReference type="PANTHER" id="PTHR46114">
    <property type="entry name" value="APPLE DOMAIN-CONTAINING PROTEIN"/>
    <property type="match status" value="1"/>
</dbReference>
<evidence type="ECO:0000313" key="2">
    <source>
        <dbReference type="Proteomes" id="UP001235939"/>
    </source>
</evidence>
<accession>A0ABY6LNZ0</accession>
<protein>
    <submittedName>
        <fullName evidence="1">Uncharacterized protein</fullName>
    </submittedName>
</protein>
<dbReference type="EMBL" id="CP092882">
    <property type="protein sequence ID" value="UYV81568.1"/>
    <property type="molecule type" value="Genomic_DNA"/>
</dbReference>
<dbReference type="Proteomes" id="UP001235939">
    <property type="component" value="Chromosome 20"/>
</dbReference>
<organism evidence="1 2">
    <name type="scientific">Cordylochernes scorpioides</name>
    <dbReference type="NCBI Taxonomy" id="51811"/>
    <lineage>
        <taxon>Eukaryota</taxon>
        <taxon>Metazoa</taxon>
        <taxon>Ecdysozoa</taxon>
        <taxon>Arthropoda</taxon>
        <taxon>Chelicerata</taxon>
        <taxon>Arachnida</taxon>
        <taxon>Pseudoscorpiones</taxon>
        <taxon>Cheliferoidea</taxon>
        <taxon>Chernetidae</taxon>
        <taxon>Cordylochernes</taxon>
    </lineage>
</organism>